<evidence type="ECO:0000256" key="2">
    <source>
        <dbReference type="SAM" id="SignalP"/>
    </source>
</evidence>
<feature type="non-terminal residue" evidence="4">
    <location>
        <position position="1"/>
    </location>
</feature>
<protein>
    <submittedName>
        <fullName evidence="4">Outer membrane beta-barrel protein</fullName>
    </submittedName>
</protein>
<dbReference type="AlphaFoldDB" id="A0A9D9GZ42"/>
<comment type="caution">
    <text evidence="4">The sequence shown here is derived from an EMBL/GenBank/DDBJ whole genome shotgun (WGS) entry which is preliminary data.</text>
</comment>
<organism evidence="4 5">
    <name type="scientific">Candidatus Pullibacteroides excrementavium</name>
    <dbReference type="NCBI Taxonomy" id="2840905"/>
    <lineage>
        <taxon>Bacteria</taxon>
        <taxon>Pseudomonadati</taxon>
        <taxon>Bacteroidota</taxon>
        <taxon>Bacteroidia</taxon>
        <taxon>Bacteroidales</taxon>
        <taxon>Candidatus Pullibacteroides</taxon>
    </lineage>
</organism>
<reference evidence="4" key="2">
    <citation type="journal article" date="2021" name="PeerJ">
        <title>Extensive microbial diversity within the chicken gut microbiome revealed by metagenomics and culture.</title>
        <authorList>
            <person name="Gilroy R."/>
            <person name="Ravi A."/>
            <person name="Getino M."/>
            <person name="Pursley I."/>
            <person name="Horton D.L."/>
            <person name="Alikhan N.F."/>
            <person name="Baker D."/>
            <person name="Gharbi K."/>
            <person name="Hall N."/>
            <person name="Watson M."/>
            <person name="Adriaenssens E.M."/>
            <person name="Foster-Nyarko E."/>
            <person name="Jarju S."/>
            <person name="Secka A."/>
            <person name="Antonio M."/>
            <person name="Oren A."/>
            <person name="Chaudhuri R.R."/>
            <person name="La Ragione R."/>
            <person name="Hildebrand F."/>
            <person name="Pallen M.J."/>
        </authorList>
    </citation>
    <scope>NUCLEOTIDE SEQUENCE</scope>
    <source>
        <strain evidence="4">2889</strain>
    </source>
</reference>
<dbReference type="SUPFAM" id="SSF56925">
    <property type="entry name" value="OMPA-like"/>
    <property type="match status" value="1"/>
</dbReference>
<dbReference type="Proteomes" id="UP000823612">
    <property type="component" value="Unassembled WGS sequence"/>
</dbReference>
<keyword evidence="1 2" id="KW-0732">Signal</keyword>
<dbReference type="Gene3D" id="2.40.160.20">
    <property type="match status" value="1"/>
</dbReference>
<accession>A0A9D9GZ42</accession>
<name>A0A9D9GZ42_9BACT</name>
<evidence type="ECO:0000313" key="5">
    <source>
        <dbReference type="Proteomes" id="UP000823612"/>
    </source>
</evidence>
<evidence type="ECO:0000259" key="3">
    <source>
        <dbReference type="Pfam" id="PF13505"/>
    </source>
</evidence>
<dbReference type="InterPro" id="IPR027385">
    <property type="entry name" value="Beta-barrel_OMP"/>
</dbReference>
<proteinExistence type="predicted"/>
<feature type="chain" id="PRO_5039161578" evidence="2">
    <location>
        <begin position="25"/>
        <end position="260"/>
    </location>
</feature>
<dbReference type="InterPro" id="IPR011250">
    <property type="entry name" value="OMP/PagP_B-barrel"/>
</dbReference>
<evidence type="ECO:0000256" key="1">
    <source>
        <dbReference type="ARBA" id="ARBA00022729"/>
    </source>
</evidence>
<dbReference type="EMBL" id="JADIMZ010000053">
    <property type="protein sequence ID" value="MBO8432380.1"/>
    <property type="molecule type" value="Genomic_DNA"/>
</dbReference>
<sequence length="260" mass="28848">KKHGILATLSVLALVFLSALPAFSQSIYNLKRAELEIHVGPAIPLGSFGQTAFQGNDNIATATTLDYHGAKVGVNYGLAFGYYASPNWGVVLLFNGHSYGVKTGDAGFSAYQPNYPWKTTETDKWTEFMAMAGLTYRCMIVDRLVFSARAYLGYAHLMSPFYRSEAQMGTNLYEYTLHSDSDPQFGYGAGVALKYLVGRGFHLDLRCEYMSAVPFYFRNVGSQVTMSGQNVQTSTPHDKKYTFHERFQSLNVSLGFTVAF</sequence>
<reference evidence="4" key="1">
    <citation type="submission" date="2020-10" db="EMBL/GenBank/DDBJ databases">
        <authorList>
            <person name="Gilroy R."/>
        </authorList>
    </citation>
    <scope>NUCLEOTIDE SEQUENCE</scope>
    <source>
        <strain evidence="4">2889</strain>
    </source>
</reference>
<feature type="signal peptide" evidence="2">
    <location>
        <begin position="1"/>
        <end position="24"/>
    </location>
</feature>
<feature type="domain" description="Outer membrane protein beta-barrel" evidence="3">
    <location>
        <begin position="13"/>
        <end position="211"/>
    </location>
</feature>
<gene>
    <name evidence="4" type="ORF">IAB08_03685</name>
</gene>
<dbReference type="Pfam" id="PF13505">
    <property type="entry name" value="OMP_b-brl"/>
    <property type="match status" value="1"/>
</dbReference>
<evidence type="ECO:0000313" key="4">
    <source>
        <dbReference type="EMBL" id="MBO8432380.1"/>
    </source>
</evidence>